<feature type="transmembrane region" description="Helical" evidence="1">
    <location>
        <begin position="37"/>
        <end position="55"/>
    </location>
</feature>
<comment type="caution">
    <text evidence="3">The sequence shown here is derived from an EMBL/GenBank/DDBJ whole genome shotgun (WGS) entry which is preliminary data.</text>
</comment>
<proteinExistence type="predicted"/>
<gene>
    <name evidence="3" type="ORF">A8990_15333</name>
</gene>
<accession>A0A3D9Q451</accession>
<keyword evidence="4" id="KW-1185">Reference proteome</keyword>
<sequence>MEWNKEPSPRGEGSLFFIHCSINIMRIEVDGIKISRIWLYILPVVLWVALIFHFSSQSFQEQTIQPFLQRHFNENKLREILPDITIHFNHRAISAKLAPFDFIEFIFRKSAHLFIYGMLALVFYITSKPLRLRMAYRVVWALTAVTVVASIDEWNQLSSFQRTGTPRDVIVDLAGGAICLVIGLSIGRGLSRIRAKLKRS</sequence>
<feature type="transmembrane region" description="Helical" evidence="1">
    <location>
        <begin position="110"/>
        <end position="127"/>
    </location>
</feature>
<evidence type="ECO:0000313" key="4">
    <source>
        <dbReference type="Proteomes" id="UP000256304"/>
    </source>
</evidence>
<organism evidence="3 4">
    <name type="scientific">Paenibacillus taihuensis</name>
    <dbReference type="NCBI Taxonomy" id="1156355"/>
    <lineage>
        <taxon>Bacteria</taxon>
        <taxon>Bacillati</taxon>
        <taxon>Bacillota</taxon>
        <taxon>Bacilli</taxon>
        <taxon>Bacillales</taxon>
        <taxon>Paenibacillaceae</taxon>
        <taxon>Paenibacillus</taxon>
    </lineage>
</organism>
<dbReference type="Pfam" id="PF04892">
    <property type="entry name" value="VanZ"/>
    <property type="match status" value="1"/>
</dbReference>
<dbReference type="NCBIfam" id="NF037970">
    <property type="entry name" value="vanZ_1"/>
    <property type="match status" value="1"/>
</dbReference>
<evidence type="ECO:0000313" key="3">
    <source>
        <dbReference type="EMBL" id="REE57523.1"/>
    </source>
</evidence>
<protein>
    <submittedName>
        <fullName evidence="3">VanZ family protein</fullName>
    </submittedName>
</protein>
<name>A0A3D9Q451_9BACL</name>
<dbReference type="Proteomes" id="UP000256304">
    <property type="component" value="Unassembled WGS sequence"/>
</dbReference>
<dbReference type="InterPro" id="IPR006976">
    <property type="entry name" value="VanZ-like"/>
</dbReference>
<dbReference type="EMBL" id="QTTN01000053">
    <property type="protein sequence ID" value="REE57523.1"/>
    <property type="molecule type" value="Genomic_DNA"/>
</dbReference>
<evidence type="ECO:0000256" key="1">
    <source>
        <dbReference type="SAM" id="Phobius"/>
    </source>
</evidence>
<evidence type="ECO:0000259" key="2">
    <source>
        <dbReference type="Pfam" id="PF04892"/>
    </source>
</evidence>
<feature type="transmembrane region" description="Helical" evidence="1">
    <location>
        <begin position="134"/>
        <end position="151"/>
    </location>
</feature>
<keyword evidence="1" id="KW-0472">Membrane</keyword>
<feature type="domain" description="VanZ-like" evidence="2">
    <location>
        <begin position="41"/>
        <end position="182"/>
    </location>
</feature>
<feature type="transmembrane region" description="Helical" evidence="1">
    <location>
        <begin position="171"/>
        <end position="190"/>
    </location>
</feature>
<keyword evidence="1" id="KW-1133">Transmembrane helix</keyword>
<keyword evidence="1" id="KW-0812">Transmembrane</keyword>
<dbReference type="AlphaFoldDB" id="A0A3D9Q451"/>
<reference evidence="3 4" key="1">
    <citation type="submission" date="2018-08" db="EMBL/GenBank/DDBJ databases">
        <title>Genomic Encyclopedia of Type Strains, Phase III (KMG-III): the genomes of soil and plant-associated and newly described type strains.</title>
        <authorList>
            <person name="Whitman W."/>
        </authorList>
    </citation>
    <scope>NUCLEOTIDE SEQUENCE [LARGE SCALE GENOMIC DNA]</scope>
    <source>
        <strain evidence="3 4">CGMCC 1.10966</strain>
    </source>
</reference>